<protein>
    <submittedName>
        <fullName evidence="2">Uncharacterized protein</fullName>
    </submittedName>
</protein>
<comment type="caution">
    <text evidence="2">The sequence shown here is derived from an EMBL/GenBank/DDBJ whole genome shotgun (WGS) entry which is preliminary data.</text>
</comment>
<organism evidence="2 3">
    <name type="scientific">Perkinsus olseni</name>
    <name type="common">Perkinsus atlanticus</name>
    <dbReference type="NCBI Taxonomy" id="32597"/>
    <lineage>
        <taxon>Eukaryota</taxon>
        <taxon>Sar</taxon>
        <taxon>Alveolata</taxon>
        <taxon>Perkinsozoa</taxon>
        <taxon>Perkinsea</taxon>
        <taxon>Perkinsida</taxon>
        <taxon>Perkinsidae</taxon>
        <taxon>Perkinsus</taxon>
    </lineage>
</organism>
<accession>A0A7J6U8T5</accession>
<sequence>GTSRGKSYHSPTGNSPEEAHWGPSRSASAPHSPGLLILHAARLLLRTTMLKVTLLKCIWTPLQSEVGLCHWP</sequence>
<reference evidence="2 3" key="1">
    <citation type="submission" date="2020-04" db="EMBL/GenBank/DDBJ databases">
        <title>Perkinsus olseni comparative genomics.</title>
        <authorList>
            <person name="Bogema D.R."/>
        </authorList>
    </citation>
    <scope>NUCLEOTIDE SEQUENCE [LARGE SCALE GENOMIC DNA]</scope>
    <source>
        <strain evidence="2 3">ATCC PRA-207</strain>
    </source>
</reference>
<feature type="compositionally biased region" description="Polar residues" evidence="1">
    <location>
        <begin position="1"/>
        <end position="15"/>
    </location>
</feature>
<name>A0A7J6U8T5_PEROL</name>
<dbReference type="AlphaFoldDB" id="A0A7J6U8T5"/>
<keyword evidence="3" id="KW-1185">Reference proteome</keyword>
<dbReference type="EMBL" id="JABANO010005629">
    <property type="protein sequence ID" value="KAF4753170.1"/>
    <property type="molecule type" value="Genomic_DNA"/>
</dbReference>
<evidence type="ECO:0000313" key="3">
    <source>
        <dbReference type="Proteomes" id="UP000553632"/>
    </source>
</evidence>
<feature type="non-terminal residue" evidence="2">
    <location>
        <position position="1"/>
    </location>
</feature>
<feature type="region of interest" description="Disordered" evidence="1">
    <location>
        <begin position="1"/>
        <end position="30"/>
    </location>
</feature>
<gene>
    <name evidence="2" type="ORF">FOZ63_021095</name>
</gene>
<feature type="non-terminal residue" evidence="2">
    <location>
        <position position="72"/>
    </location>
</feature>
<proteinExistence type="predicted"/>
<evidence type="ECO:0000256" key="1">
    <source>
        <dbReference type="SAM" id="MobiDB-lite"/>
    </source>
</evidence>
<dbReference type="Proteomes" id="UP000553632">
    <property type="component" value="Unassembled WGS sequence"/>
</dbReference>
<evidence type="ECO:0000313" key="2">
    <source>
        <dbReference type="EMBL" id="KAF4753170.1"/>
    </source>
</evidence>